<feature type="transmembrane region" description="Helical" evidence="1">
    <location>
        <begin position="21"/>
        <end position="41"/>
    </location>
</feature>
<organism evidence="2 3">
    <name type="scientific">Calderihabitans maritimus</name>
    <dbReference type="NCBI Taxonomy" id="1246530"/>
    <lineage>
        <taxon>Bacteria</taxon>
        <taxon>Bacillati</taxon>
        <taxon>Bacillota</taxon>
        <taxon>Clostridia</taxon>
        <taxon>Neomoorellales</taxon>
        <taxon>Calderihabitantaceae</taxon>
        <taxon>Calderihabitans</taxon>
    </lineage>
</organism>
<name>A0A1Z5HWA9_9FIRM</name>
<reference evidence="3" key="1">
    <citation type="journal article" date="2017" name="Appl. Environ. Microbiol.">
        <title>Genomic Analysis of Calderihabitans maritimus KKC1, a Thermophilic, Hydrogenogenic, Carboxydotrophic Bacterium Isolated from Marine Sediment.</title>
        <authorList>
            <person name="Omae K."/>
            <person name="Yoneda Y."/>
            <person name="Fukuyama Y."/>
            <person name="Yoshida T."/>
            <person name="Sako Y."/>
        </authorList>
    </citation>
    <scope>NUCLEOTIDE SEQUENCE [LARGE SCALE GENOMIC DNA]</scope>
    <source>
        <strain evidence="3">KKC1</strain>
    </source>
</reference>
<keyword evidence="1" id="KW-0812">Transmembrane</keyword>
<dbReference type="EMBL" id="BDGJ01000164">
    <property type="protein sequence ID" value="GAW93560.1"/>
    <property type="molecule type" value="Genomic_DNA"/>
</dbReference>
<keyword evidence="3" id="KW-1185">Reference proteome</keyword>
<accession>A0A1Z5HWA9</accession>
<sequence>MGTFPYGSMRKIKSGISGNNCLLIQIIRSLLIHFCVIFKIVNY</sequence>
<evidence type="ECO:0000313" key="3">
    <source>
        <dbReference type="Proteomes" id="UP000197032"/>
    </source>
</evidence>
<dbReference type="Proteomes" id="UP000197032">
    <property type="component" value="Unassembled WGS sequence"/>
</dbReference>
<gene>
    <name evidence="2" type="ORF">KKC1_26910</name>
</gene>
<keyword evidence="1" id="KW-1133">Transmembrane helix</keyword>
<proteinExistence type="predicted"/>
<dbReference type="AlphaFoldDB" id="A0A1Z5HWA9"/>
<evidence type="ECO:0000256" key="1">
    <source>
        <dbReference type="SAM" id="Phobius"/>
    </source>
</evidence>
<evidence type="ECO:0000313" key="2">
    <source>
        <dbReference type="EMBL" id="GAW93560.1"/>
    </source>
</evidence>
<comment type="caution">
    <text evidence="2">The sequence shown here is derived from an EMBL/GenBank/DDBJ whole genome shotgun (WGS) entry which is preliminary data.</text>
</comment>
<protein>
    <submittedName>
        <fullName evidence="2">Uncharacterized protein</fullName>
    </submittedName>
</protein>
<keyword evidence="1" id="KW-0472">Membrane</keyword>